<dbReference type="CDD" id="cd08952">
    <property type="entry name" value="KR_1_SDR_x"/>
    <property type="match status" value="1"/>
</dbReference>
<dbReference type="Gene3D" id="3.40.50.720">
    <property type="entry name" value="NAD(P)-binding Rossmann-like Domain"/>
    <property type="match status" value="1"/>
</dbReference>
<dbReference type="AlphaFoldDB" id="A0A4D4N604"/>
<dbReference type="SMART" id="SM00822">
    <property type="entry name" value="PKS_KR"/>
    <property type="match status" value="1"/>
</dbReference>
<gene>
    <name evidence="7" type="ORF">SAV31267_094770</name>
</gene>
<dbReference type="Pfam" id="PF00550">
    <property type="entry name" value="PP-binding"/>
    <property type="match status" value="1"/>
</dbReference>
<dbReference type="InterPro" id="IPR013968">
    <property type="entry name" value="PKS_KR"/>
</dbReference>
<dbReference type="InterPro" id="IPR009081">
    <property type="entry name" value="PP-bd_ACP"/>
</dbReference>
<keyword evidence="1" id="KW-0596">Phosphopantetheine</keyword>
<feature type="domain" description="Carrier" evidence="6">
    <location>
        <begin position="552"/>
        <end position="627"/>
    </location>
</feature>
<dbReference type="SUPFAM" id="SSF51735">
    <property type="entry name" value="NAD(P)-binding Rossmann-fold domains"/>
    <property type="match status" value="2"/>
</dbReference>
<dbReference type="Proteomes" id="UP000299211">
    <property type="component" value="Unassembled WGS sequence"/>
</dbReference>
<dbReference type="InterPro" id="IPR036736">
    <property type="entry name" value="ACP-like_sf"/>
</dbReference>
<dbReference type="GO" id="GO:0031177">
    <property type="term" value="F:phosphopantetheine binding"/>
    <property type="evidence" value="ECO:0007669"/>
    <property type="project" value="InterPro"/>
</dbReference>
<evidence type="ECO:0000256" key="5">
    <source>
        <dbReference type="SAM" id="MobiDB-lite"/>
    </source>
</evidence>
<dbReference type="PANTHER" id="PTHR43775">
    <property type="entry name" value="FATTY ACID SYNTHASE"/>
    <property type="match status" value="1"/>
</dbReference>
<keyword evidence="4" id="KW-0511">Multifunctional enzyme</keyword>
<dbReference type="PANTHER" id="PTHR43775:SF51">
    <property type="entry name" value="INACTIVE PHENOLPHTHIOCEROL SYNTHESIS POLYKETIDE SYNTHASE TYPE I PKS1-RELATED"/>
    <property type="match status" value="1"/>
</dbReference>
<comment type="caution">
    <text evidence="7">The sequence shown here is derived from an EMBL/GenBank/DDBJ whole genome shotgun (WGS) entry which is preliminary data.</text>
</comment>
<sequence length="781" mass="81829">METGFWETVEREDAQSLAATLELPVEQLDAVLPRLSAWRRQQRRESAVEGWSYRTGWKPLSGLRAHELRGNWLFLVTEDTEAFEAFEWTAAVADGLAARGARLVRVTVDPAADRGALLRQLGEAVRESPLDGVISLLGIDERHHAGHPALSVGTVLTLALVQALGDAGIDAPLWALTRSAMSTGRADAVPSAAQNAVWGLGRVAALEHAPRWGGLIDLPDTVDDRIAGRLAAVLAQSAEDQVAIRDRGVFGRRLSHTAARRNTRAAQGWSPRGTVLITGGTGALGGHVARWLAGAGAEHLVLTSRRGPDAPGAAGLVAELEATGVRVTVAACDVADREALAALLAEHPVNAVVHTAGVDHMEPLEAMTPGACADVLSAKAAGALHLDALLAGQELDAFVLFSSIAGVWGSGHQAAYAAANALLDGLAERRRAQGLPATAVAWGPWAGGGMAEADGADERLRRRGLIPMPAALAVAGLRRALDSGEATATVADVDWERFLPPFTVGRPSALLGDLPEAERILTADSTAGGPGTAAASPLADRLARMPETEQHALLVDLVRTHAAAVLGHNNAGEVEADRAFKDLGFDSLTAVELRNKLKAETGLALPPTLVFDHPNAQALARQLRTELTGLTIAAAPEAAAAPAEDEEPIAIVGMACRYPGGVRSPEDLWHLVAAGGDAVGDFPADRGWDVEDIYDPDPDARGKTYARRGGFLYEAGSSTRGSSGSARGRPWRWIRSSACCWRPRGRRSSGPASTRSRCAAAVPESSSAPATRTTPPGPSTR</sequence>
<dbReference type="Pfam" id="PF08659">
    <property type="entry name" value="KR"/>
    <property type="match status" value="1"/>
</dbReference>
<dbReference type="Gene3D" id="3.40.47.10">
    <property type="match status" value="1"/>
</dbReference>
<name>A0A4D4N604_STRAX</name>
<dbReference type="SMART" id="SM00823">
    <property type="entry name" value="PKS_PP"/>
    <property type="match status" value="1"/>
</dbReference>
<dbReference type="SUPFAM" id="SSF53901">
    <property type="entry name" value="Thiolase-like"/>
    <property type="match status" value="1"/>
</dbReference>
<dbReference type="InterPro" id="IPR057326">
    <property type="entry name" value="KR_dom"/>
</dbReference>
<dbReference type="InterPro" id="IPR041618">
    <property type="entry name" value="PKS_DE"/>
</dbReference>
<evidence type="ECO:0000313" key="7">
    <source>
        <dbReference type="EMBL" id="GDY79992.1"/>
    </source>
</evidence>
<dbReference type="InterPro" id="IPR020806">
    <property type="entry name" value="PKS_PP-bd"/>
</dbReference>
<evidence type="ECO:0000256" key="1">
    <source>
        <dbReference type="ARBA" id="ARBA00022450"/>
    </source>
</evidence>
<dbReference type="InterPro" id="IPR050091">
    <property type="entry name" value="PKS_NRPS_Biosynth_Enz"/>
</dbReference>
<feature type="region of interest" description="Disordered" evidence="5">
    <location>
        <begin position="743"/>
        <end position="781"/>
    </location>
</feature>
<dbReference type="FunFam" id="1.10.1200.10:FF:000007">
    <property type="entry name" value="Probable polyketide synthase pks17"/>
    <property type="match status" value="1"/>
</dbReference>
<evidence type="ECO:0000256" key="2">
    <source>
        <dbReference type="ARBA" id="ARBA00022553"/>
    </source>
</evidence>
<dbReference type="SMART" id="SM01294">
    <property type="entry name" value="PKS_PP_betabranch"/>
    <property type="match status" value="1"/>
</dbReference>
<dbReference type="InterPro" id="IPR016039">
    <property type="entry name" value="Thiolase-like"/>
</dbReference>
<dbReference type="Pfam" id="PF00109">
    <property type="entry name" value="ketoacyl-synt"/>
    <property type="match status" value="1"/>
</dbReference>
<evidence type="ECO:0000256" key="4">
    <source>
        <dbReference type="ARBA" id="ARBA00023268"/>
    </source>
</evidence>
<dbReference type="SUPFAM" id="SSF47336">
    <property type="entry name" value="ACP-like"/>
    <property type="match status" value="1"/>
</dbReference>
<evidence type="ECO:0000256" key="3">
    <source>
        <dbReference type="ARBA" id="ARBA00022679"/>
    </source>
</evidence>
<dbReference type="GO" id="GO:0006633">
    <property type="term" value="P:fatty acid biosynthetic process"/>
    <property type="evidence" value="ECO:0007669"/>
    <property type="project" value="TreeGrafter"/>
</dbReference>
<proteinExistence type="predicted"/>
<dbReference type="GO" id="GO:0017000">
    <property type="term" value="P:antibiotic biosynthetic process"/>
    <property type="evidence" value="ECO:0007669"/>
    <property type="project" value="UniProtKB-ARBA"/>
</dbReference>
<evidence type="ECO:0000313" key="8">
    <source>
        <dbReference type="Proteomes" id="UP000299211"/>
    </source>
</evidence>
<keyword evidence="2" id="KW-0597">Phosphoprotein</keyword>
<dbReference type="EMBL" id="BJHY01000002">
    <property type="protein sequence ID" value="GDY79992.1"/>
    <property type="molecule type" value="Genomic_DNA"/>
</dbReference>
<protein>
    <recommendedName>
        <fullName evidence="6">Carrier domain-containing protein</fullName>
    </recommendedName>
</protein>
<dbReference type="InterPro" id="IPR006162">
    <property type="entry name" value="Ppantetheine_attach_site"/>
</dbReference>
<dbReference type="PROSITE" id="PS00012">
    <property type="entry name" value="PHOSPHOPANTETHEINE"/>
    <property type="match status" value="1"/>
</dbReference>
<dbReference type="InterPro" id="IPR014030">
    <property type="entry name" value="Ketoacyl_synth_N"/>
</dbReference>
<dbReference type="InterPro" id="IPR036291">
    <property type="entry name" value="NAD(P)-bd_dom_sf"/>
</dbReference>
<dbReference type="Pfam" id="PF18369">
    <property type="entry name" value="PKS_DE"/>
    <property type="match status" value="1"/>
</dbReference>
<feature type="compositionally biased region" description="Low complexity" evidence="5">
    <location>
        <begin position="748"/>
        <end position="770"/>
    </location>
</feature>
<reference evidence="7 8" key="1">
    <citation type="submission" date="2019-04" db="EMBL/GenBank/DDBJ databases">
        <title>Draft genome sequences of Streptomyces avermitilis ATCC 31267.</title>
        <authorList>
            <person name="Komaki H."/>
            <person name="Tamura T."/>
            <person name="Hosoyama A."/>
        </authorList>
    </citation>
    <scope>NUCLEOTIDE SEQUENCE [LARGE SCALE GENOMIC DNA]</scope>
    <source>
        <strain evidence="7 8">ATCC 31267</strain>
    </source>
</reference>
<dbReference type="GO" id="GO:0004312">
    <property type="term" value="F:fatty acid synthase activity"/>
    <property type="evidence" value="ECO:0007669"/>
    <property type="project" value="TreeGrafter"/>
</dbReference>
<dbReference type="PROSITE" id="PS50075">
    <property type="entry name" value="CARRIER"/>
    <property type="match status" value="1"/>
</dbReference>
<evidence type="ECO:0000259" key="6">
    <source>
        <dbReference type="PROSITE" id="PS50075"/>
    </source>
</evidence>
<accession>A0A4D4N604</accession>
<organism evidence="7 8">
    <name type="scientific">Streptomyces avermitilis</name>
    <dbReference type="NCBI Taxonomy" id="33903"/>
    <lineage>
        <taxon>Bacteria</taxon>
        <taxon>Bacillati</taxon>
        <taxon>Actinomycetota</taxon>
        <taxon>Actinomycetes</taxon>
        <taxon>Kitasatosporales</taxon>
        <taxon>Streptomycetaceae</taxon>
        <taxon>Streptomyces</taxon>
    </lineage>
</organism>
<dbReference type="Gene3D" id="1.10.1200.10">
    <property type="entry name" value="ACP-like"/>
    <property type="match status" value="1"/>
</dbReference>
<keyword evidence="3" id="KW-0808">Transferase</keyword>